<dbReference type="PANTHER" id="PTHR31209:SF0">
    <property type="entry name" value="METALLOENZYME DOMAIN-CONTAINING PROTEIN"/>
    <property type="match status" value="1"/>
</dbReference>
<reference evidence="2" key="1">
    <citation type="submission" date="2023-03" db="EMBL/GenBank/DDBJ databases">
        <authorList>
            <person name="Steffen K."/>
            <person name="Cardenas P."/>
        </authorList>
    </citation>
    <scope>NUCLEOTIDE SEQUENCE</scope>
</reference>
<organism evidence="2 3">
    <name type="scientific">Geodia barretti</name>
    <name type="common">Barrett's horny sponge</name>
    <dbReference type="NCBI Taxonomy" id="519541"/>
    <lineage>
        <taxon>Eukaryota</taxon>
        <taxon>Metazoa</taxon>
        <taxon>Porifera</taxon>
        <taxon>Demospongiae</taxon>
        <taxon>Heteroscleromorpha</taxon>
        <taxon>Tetractinellida</taxon>
        <taxon>Astrophorina</taxon>
        <taxon>Geodiidae</taxon>
        <taxon>Geodia</taxon>
    </lineage>
</organism>
<evidence type="ECO:0000313" key="3">
    <source>
        <dbReference type="Proteomes" id="UP001174909"/>
    </source>
</evidence>
<gene>
    <name evidence="2" type="ORF">GBAR_LOCUS881</name>
</gene>
<dbReference type="Gene3D" id="3.30.70.2130">
    <property type="entry name" value="Metalloenzyme domain"/>
    <property type="match status" value="1"/>
</dbReference>
<dbReference type="GO" id="GO:0004619">
    <property type="term" value="F:phosphoglycerate mutase activity"/>
    <property type="evidence" value="ECO:0007669"/>
    <property type="project" value="UniProtKB-EC"/>
</dbReference>
<dbReference type="InterPro" id="IPR004456">
    <property type="entry name" value="Pglycerate_mutase_ApgM"/>
</dbReference>
<name>A0AA35W1M6_GEOBA</name>
<proteinExistence type="predicted"/>
<dbReference type="EMBL" id="CASHTH010000133">
    <property type="protein sequence ID" value="CAI7991998.1"/>
    <property type="molecule type" value="Genomic_DNA"/>
</dbReference>
<dbReference type="InterPro" id="IPR042253">
    <property type="entry name" value="Pglycerate_mutase_ApgM_sf"/>
</dbReference>
<dbReference type="GO" id="GO:0046872">
    <property type="term" value="F:metal ion binding"/>
    <property type="evidence" value="ECO:0007669"/>
    <property type="project" value="InterPro"/>
</dbReference>
<evidence type="ECO:0000313" key="2">
    <source>
        <dbReference type="EMBL" id="CAI7991998.1"/>
    </source>
</evidence>
<dbReference type="PANTHER" id="PTHR31209">
    <property type="entry name" value="COFACTOR-INDEPENDENT PHOSPHOGLYCERATE MUTASE"/>
    <property type="match status" value="1"/>
</dbReference>
<evidence type="ECO:0000256" key="1">
    <source>
        <dbReference type="SAM" id="MobiDB-lite"/>
    </source>
</evidence>
<dbReference type="GO" id="GO:0006096">
    <property type="term" value="P:glycolytic process"/>
    <property type="evidence" value="ECO:0007669"/>
    <property type="project" value="UniProtKB-KW"/>
</dbReference>
<keyword evidence="3" id="KW-1185">Reference proteome</keyword>
<dbReference type="Pfam" id="PF10143">
    <property type="entry name" value="PhosphMutase"/>
    <property type="match status" value="1"/>
</dbReference>
<dbReference type="Proteomes" id="UP001174909">
    <property type="component" value="Unassembled WGS sequence"/>
</dbReference>
<protein>
    <submittedName>
        <fullName evidence="2">Probable 2,3-bisphosphoglycerate-independent phosphoglycerate mutase</fullName>
    </submittedName>
</protein>
<sequence>MLVVDGLGGAPHPETGKSELETAELPNLDKLARRSAAGLTMPVMPGITPGSGPGHMALFGYDPVKYLMGRGVLEALGIDVELGAGDLAARGNLCTLDSNNNIVDRRAGRIPTSESAPLVEMLNDIEISGVDVKVYPVQDYRFVLVMHGDDLDDKISETDPQMVGVMPLEARALNDASERAAAHVRAFVTAAGRSAARAGVREHGDAARVLAAAEVACLR</sequence>
<dbReference type="SUPFAM" id="SSF53649">
    <property type="entry name" value="Alkaline phosphatase-like"/>
    <property type="match status" value="1"/>
</dbReference>
<feature type="region of interest" description="Disordered" evidence="1">
    <location>
        <begin position="1"/>
        <end position="20"/>
    </location>
</feature>
<accession>A0AA35W1M6</accession>
<comment type="caution">
    <text evidence="2">The sequence shown here is derived from an EMBL/GenBank/DDBJ whole genome shotgun (WGS) entry which is preliminary data.</text>
</comment>
<dbReference type="InterPro" id="IPR017850">
    <property type="entry name" value="Alkaline_phosphatase_core_sf"/>
</dbReference>
<dbReference type="AlphaFoldDB" id="A0AA35W1M6"/>